<dbReference type="OrthoDB" id="3089at2759"/>
<dbReference type="InterPro" id="IPR006885">
    <property type="entry name" value="NADH_UbQ_FeS_4_mit-like"/>
</dbReference>
<dbReference type="PANTHER" id="PTHR12219">
    <property type="entry name" value="NADH-UBIQUINONE OXIDOREDUCTASE"/>
    <property type="match status" value="1"/>
</dbReference>
<evidence type="ECO:0000313" key="12">
    <source>
        <dbReference type="Proteomes" id="UP000275846"/>
    </source>
</evidence>
<evidence type="ECO:0000256" key="6">
    <source>
        <dbReference type="ARBA" id="ARBA00022946"/>
    </source>
</evidence>
<keyword evidence="5 10" id="KW-0999">Mitochondrion inner membrane</keyword>
<evidence type="ECO:0000256" key="4">
    <source>
        <dbReference type="ARBA" id="ARBA00022660"/>
    </source>
</evidence>
<dbReference type="PANTHER" id="PTHR12219:SF8">
    <property type="entry name" value="NADH DEHYDROGENASE [UBIQUINONE] IRON-SULFUR PROTEIN 4, MITOCHONDRIAL"/>
    <property type="match status" value="1"/>
</dbReference>
<keyword evidence="7 10" id="KW-0249">Electron transport</keyword>
<dbReference type="Proteomes" id="UP000275846">
    <property type="component" value="Unassembled WGS sequence"/>
</dbReference>
<evidence type="ECO:0000256" key="2">
    <source>
        <dbReference type="ARBA" id="ARBA00015796"/>
    </source>
</evidence>
<keyword evidence="6 10" id="KW-0809">Transit peptide</keyword>
<comment type="function">
    <text evidence="10">Accessory subunit of the mitochondrial membrane respiratory chain NADH dehydrogenase (Complex I), that is believed not to be involved in catalysis. Complex I functions in the transfer of electrons from NADH to the respiratory chain. The immediate electron acceptor for the enzyme is believed to be ubiquinone.</text>
</comment>
<evidence type="ECO:0000256" key="10">
    <source>
        <dbReference type="RuleBase" id="RU367010"/>
    </source>
</evidence>
<evidence type="ECO:0000256" key="5">
    <source>
        <dbReference type="ARBA" id="ARBA00022792"/>
    </source>
</evidence>
<dbReference type="GO" id="GO:0005743">
    <property type="term" value="C:mitochondrial inner membrane"/>
    <property type="evidence" value="ECO:0007669"/>
    <property type="project" value="UniProtKB-SubCell"/>
</dbReference>
<sequence length="101" mass="11809">RVSVPEQTDITSIFGFPEKQIQSRPDTPPLIFGRRMWRLDFDNQKRWENHLMGWASADDPLSIVALEFPTAEAAAEYFKSHGWTFFVEEPKRTHRVMSLSQ</sequence>
<proteinExistence type="inferred from homology"/>
<dbReference type="AlphaFoldDB" id="A0A183TU56"/>
<gene>
    <name evidence="11" type="ORF">SSLN_LOCUS20004</name>
</gene>
<keyword evidence="12" id="KW-1185">Reference proteome</keyword>
<organism evidence="13">
    <name type="scientific">Schistocephalus solidus</name>
    <name type="common">Tapeworm</name>
    <dbReference type="NCBI Taxonomy" id="70667"/>
    <lineage>
        <taxon>Eukaryota</taxon>
        <taxon>Metazoa</taxon>
        <taxon>Spiralia</taxon>
        <taxon>Lophotrochozoa</taxon>
        <taxon>Platyhelminthes</taxon>
        <taxon>Cestoda</taxon>
        <taxon>Eucestoda</taxon>
        <taxon>Diphyllobothriidea</taxon>
        <taxon>Diphyllobothriidae</taxon>
        <taxon>Schistocephalus</taxon>
    </lineage>
</organism>
<dbReference type="InterPro" id="IPR038532">
    <property type="entry name" value="NDUFS4-like_sf"/>
</dbReference>
<evidence type="ECO:0000256" key="9">
    <source>
        <dbReference type="ARBA" id="ARBA00023136"/>
    </source>
</evidence>
<protein>
    <recommendedName>
        <fullName evidence="2 10">NADH dehydrogenase [ubiquinone] iron-sulfur protein 4, mitochondrial</fullName>
    </recommendedName>
</protein>
<accession>A0A183TU56</accession>
<comment type="similarity">
    <text evidence="1 10">Belongs to the complex I NDUFS4 subunit family.</text>
</comment>
<evidence type="ECO:0000313" key="11">
    <source>
        <dbReference type="EMBL" id="VDM06390.1"/>
    </source>
</evidence>
<keyword evidence="3 10" id="KW-0813">Transport</keyword>
<dbReference type="GO" id="GO:0022900">
    <property type="term" value="P:electron transport chain"/>
    <property type="evidence" value="ECO:0007669"/>
    <property type="project" value="InterPro"/>
</dbReference>
<dbReference type="EMBL" id="UYSU01051390">
    <property type="protein sequence ID" value="VDM06390.1"/>
    <property type="molecule type" value="Genomic_DNA"/>
</dbReference>
<evidence type="ECO:0000256" key="7">
    <source>
        <dbReference type="ARBA" id="ARBA00022982"/>
    </source>
</evidence>
<evidence type="ECO:0000256" key="8">
    <source>
        <dbReference type="ARBA" id="ARBA00023128"/>
    </source>
</evidence>
<name>A0A183TU56_SCHSO</name>
<dbReference type="Pfam" id="PF04800">
    <property type="entry name" value="NDUS4"/>
    <property type="match status" value="1"/>
</dbReference>
<evidence type="ECO:0000313" key="13">
    <source>
        <dbReference type="WBParaSite" id="SSLN_0002074601-mRNA-1"/>
    </source>
</evidence>
<reference evidence="11 12" key="2">
    <citation type="submission" date="2018-11" db="EMBL/GenBank/DDBJ databases">
        <authorList>
            <consortium name="Pathogen Informatics"/>
        </authorList>
    </citation>
    <scope>NUCLEOTIDE SEQUENCE [LARGE SCALE GENOMIC DNA]</scope>
    <source>
        <strain evidence="11 12">NST_G2</strain>
    </source>
</reference>
<keyword evidence="9 10" id="KW-0472">Membrane</keyword>
<reference evidence="13" key="1">
    <citation type="submission" date="2016-06" db="UniProtKB">
        <authorList>
            <consortium name="WormBaseParasite"/>
        </authorList>
    </citation>
    <scope>IDENTIFICATION</scope>
</reference>
<evidence type="ECO:0000256" key="3">
    <source>
        <dbReference type="ARBA" id="ARBA00022448"/>
    </source>
</evidence>
<keyword evidence="4 10" id="KW-0679">Respiratory chain</keyword>
<dbReference type="Gene3D" id="3.30.160.190">
    <property type="entry name" value="atu1810 like domain"/>
    <property type="match status" value="1"/>
</dbReference>
<dbReference type="STRING" id="70667.A0A183TU56"/>
<keyword evidence="8 10" id="KW-0496">Mitochondrion</keyword>
<comment type="subcellular location">
    <subcellularLocation>
        <location evidence="10">Mitochondrion inner membrane</location>
        <topology evidence="10">Peripheral membrane protein</topology>
        <orientation evidence="10">Matrix side</orientation>
    </subcellularLocation>
</comment>
<evidence type="ECO:0000256" key="1">
    <source>
        <dbReference type="ARBA" id="ARBA00005882"/>
    </source>
</evidence>
<dbReference type="WBParaSite" id="SSLN_0002074601-mRNA-1">
    <property type="protein sequence ID" value="SSLN_0002074601-mRNA-1"/>
    <property type="gene ID" value="SSLN_0002074601"/>
</dbReference>